<dbReference type="STRING" id="1122192.SAMN02745673_04766"/>
<keyword evidence="2" id="KW-1185">Reference proteome</keyword>
<dbReference type="AlphaFoldDB" id="A0A1T4TBT3"/>
<reference evidence="1 2" key="1">
    <citation type="submission" date="2017-02" db="EMBL/GenBank/DDBJ databases">
        <authorList>
            <person name="Peterson S.W."/>
        </authorList>
    </citation>
    <scope>NUCLEOTIDE SEQUENCE [LARGE SCALE GENOMIC DNA]</scope>
    <source>
        <strain evidence="1 2">DSM 45154</strain>
    </source>
</reference>
<dbReference type="OrthoDB" id="3848913at2"/>
<name>A0A1T4TBT3_9ACTN</name>
<accession>A0A1T4TBT3</accession>
<evidence type="ECO:0000313" key="2">
    <source>
        <dbReference type="Proteomes" id="UP000190637"/>
    </source>
</evidence>
<dbReference type="RefSeq" id="WP_144390292.1">
    <property type="nucleotide sequence ID" value="NZ_FUWS01000018.1"/>
</dbReference>
<dbReference type="EMBL" id="FUWS01000018">
    <property type="protein sequence ID" value="SKA37965.1"/>
    <property type="molecule type" value="Genomic_DNA"/>
</dbReference>
<evidence type="ECO:0000313" key="1">
    <source>
        <dbReference type="EMBL" id="SKA37965.1"/>
    </source>
</evidence>
<protein>
    <submittedName>
        <fullName evidence="1">Uncharacterized protein</fullName>
    </submittedName>
</protein>
<sequence>MTAEYGGERPGPAPAVDPSVSVAADIGEVRGAAHTGSGDQYNTHLHLGSVYEIDERGRLRRRVRTRLITDEQVRRLDRCFVEGPGYAKARDVLGGDEHSVIVTAEPGSGRRAAAMMLLHRLADRDVDSRFRELPDDAVHNSVDPGLLLDERNLQRGDRLLLDLTGPAGRGLLEQVQPVLEGYRHAVQRHRARLVVVLPRDQEEALYQDFRALVVHLERPDGREVLREHLDLHAIPFTETDLHRSGVQEWAAGAAPGEIAELVRMVETARQAPGAGSLAGCLAQARIALSDRGVHAAEQIDKTTDVRERALLLAAAMFDGFRGDVVFAAAELLGRELRLPDPETPYLERSRLGRRFDELGIRVGPDRTVTFERLGHAEALRNRFWDDYPELGQPFRMWIGACMRGLEITGAQRDELAGRFAAQCLRTGRIRELFAQVEAWCRGERGGRVSLSPQAVFLLNQALADGSAAREVRQQVRVWASRPSLPPALAHVLIMVSADAIASGWPDEAVVRLHHLARHEDPGVREDATEELLRVASRPWSRRLLLNRVVDGLGRRTWKADLALLTPVADPARLQGTYRGRPFVADPQVRADLTAGLAALFGKKGEETIRHHARRWLDACAAGEAPRDLLELLAEAAHRTGRSNRLYAAVREWTLRTAEGTPERKIALGLFRRIDEYQGLRPRGTGPGEKEWRTP</sequence>
<organism evidence="1 2">
    <name type="scientific">Marinactinospora thermotolerans DSM 45154</name>
    <dbReference type="NCBI Taxonomy" id="1122192"/>
    <lineage>
        <taxon>Bacteria</taxon>
        <taxon>Bacillati</taxon>
        <taxon>Actinomycetota</taxon>
        <taxon>Actinomycetes</taxon>
        <taxon>Streptosporangiales</taxon>
        <taxon>Nocardiopsidaceae</taxon>
        <taxon>Marinactinospora</taxon>
    </lineage>
</organism>
<proteinExistence type="predicted"/>
<dbReference type="Proteomes" id="UP000190637">
    <property type="component" value="Unassembled WGS sequence"/>
</dbReference>
<gene>
    <name evidence="1" type="ORF">SAMN02745673_04766</name>
</gene>